<protein>
    <submittedName>
        <fullName evidence="1">Uncharacterized protein</fullName>
    </submittedName>
</protein>
<evidence type="ECO:0000313" key="1">
    <source>
        <dbReference type="EMBL" id="MFB9136703.1"/>
    </source>
</evidence>
<accession>A0ABV5HR95</accession>
<keyword evidence="2" id="KW-1185">Reference proteome</keyword>
<comment type="caution">
    <text evidence="1">The sequence shown here is derived from an EMBL/GenBank/DDBJ whole genome shotgun (WGS) entry which is preliminary data.</text>
</comment>
<proteinExistence type="predicted"/>
<gene>
    <name evidence="1" type="ORF">ACFFUV_17180</name>
</gene>
<dbReference type="Proteomes" id="UP001589645">
    <property type="component" value="Unassembled WGS sequence"/>
</dbReference>
<name>A0ABV5HR95_9VIBR</name>
<sequence length="154" mass="17802">MTEIFILLAIVLVSLMTNYGISLLKTMEKETNLMDALITVRQLTIIVREIYDLLINDKFINQNQFNINEKVKEIESNLSYLNNIINNISPSAPNVKSALERVNNHYVIFISLINDNDIVLNELNEQTYILNDNLFDLNRIIEDLLQKSDQKKSA</sequence>
<organism evidence="1 2">
    <name type="scientific">Vibrio olivae</name>
    <dbReference type="NCBI Taxonomy" id="1243002"/>
    <lineage>
        <taxon>Bacteria</taxon>
        <taxon>Pseudomonadati</taxon>
        <taxon>Pseudomonadota</taxon>
        <taxon>Gammaproteobacteria</taxon>
        <taxon>Vibrionales</taxon>
        <taxon>Vibrionaceae</taxon>
        <taxon>Vibrio</taxon>
    </lineage>
</organism>
<dbReference type="RefSeq" id="WP_390195074.1">
    <property type="nucleotide sequence ID" value="NZ_JBHMEP010000006.1"/>
</dbReference>
<dbReference type="EMBL" id="JBHMEP010000006">
    <property type="protein sequence ID" value="MFB9136703.1"/>
    <property type="molecule type" value="Genomic_DNA"/>
</dbReference>
<evidence type="ECO:0000313" key="2">
    <source>
        <dbReference type="Proteomes" id="UP001589645"/>
    </source>
</evidence>
<reference evidence="1 2" key="1">
    <citation type="submission" date="2024-09" db="EMBL/GenBank/DDBJ databases">
        <authorList>
            <person name="Sun Q."/>
            <person name="Mori K."/>
        </authorList>
    </citation>
    <scope>NUCLEOTIDE SEQUENCE [LARGE SCALE GENOMIC DNA]</scope>
    <source>
        <strain evidence="1 2">CECT 8064</strain>
    </source>
</reference>